<dbReference type="InterPro" id="IPR038770">
    <property type="entry name" value="Na+/solute_symporter_sf"/>
</dbReference>
<evidence type="ECO:0000256" key="1">
    <source>
        <dbReference type="ARBA" id="ARBA00004141"/>
    </source>
</evidence>
<organism evidence="14 15">
    <name type="scientific">Ziziphus jujuba var. spinosa</name>
    <dbReference type="NCBI Taxonomy" id="714518"/>
    <lineage>
        <taxon>Eukaryota</taxon>
        <taxon>Viridiplantae</taxon>
        <taxon>Streptophyta</taxon>
        <taxon>Embryophyta</taxon>
        <taxon>Tracheophyta</taxon>
        <taxon>Spermatophyta</taxon>
        <taxon>Magnoliopsida</taxon>
        <taxon>eudicotyledons</taxon>
        <taxon>Gunneridae</taxon>
        <taxon>Pentapetalae</taxon>
        <taxon>rosids</taxon>
        <taxon>fabids</taxon>
        <taxon>Rosales</taxon>
        <taxon>Rhamnaceae</taxon>
        <taxon>Paliureae</taxon>
        <taxon>Ziziphus</taxon>
    </lineage>
</organism>
<evidence type="ECO:0000256" key="3">
    <source>
        <dbReference type="ARBA" id="ARBA00022538"/>
    </source>
</evidence>
<evidence type="ECO:0000256" key="4">
    <source>
        <dbReference type="ARBA" id="ARBA00022692"/>
    </source>
</evidence>
<keyword evidence="8 10" id="KW-0472">Membrane</keyword>
<dbReference type="Proteomes" id="UP000813462">
    <property type="component" value="Unassembled WGS sequence"/>
</dbReference>
<dbReference type="InterPro" id="IPR057290">
    <property type="entry name" value="CHX17_C"/>
</dbReference>
<evidence type="ECO:0000259" key="11">
    <source>
        <dbReference type="Pfam" id="PF00999"/>
    </source>
</evidence>
<dbReference type="PANTHER" id="PTHR32468">
    <property type="entry name" value="CATION/H + ANTIPORTER"/>
    <property type="match status" value="1"/>
</dbReference>
<dbReference type="EMBL" id="JAEACU010000003">
    <property type="protein sequence ID" value="KAH7537624.1"/>
    <property type="molecule type" value="Genomic_DNA"/>
</dbReference>
<dbReference type="GO" id="GO:0016020">
    <property type="term" value="C:membrane"/>
    <property type="evidence" value="ECO:0007669"/>
    <property type="project" value="UniProtKB-SubCell"/>
</dbReference>
<evidence type="ECO:0000259" key="12">
    <source>
        <dbReference type="Pfam" id="PF23256"/>
    </source>
</evidence>
<dbReference type="InterPro" id="IPR057291">
    <property type="entry name" value="CHX17_2nd"/>
</dbReference>
<accession>A0A978VPZ9</accession>
<evidence type="ECO:0000256" key="9">
    <source>
        <dbReference type="ARBA" id="ARBA00038341"/>
    </source>
</evidence>
<evidence type="ECO:0000259" key="13">
    <source>
        <dbReference type="Pfam" id="PF23259"/>
    </source>
</evidence>
<gene>
    <name evidence="14" type="ORF">FEM48_Zijuj03G0112600</name>
</gene>
<keyword evidence="7" id="KW-0406">Ion transport</keyword>
<feature type="transmembrane region" description="Helical" evidence="10">
    <location>
        <begin position="211"/>
        <end position="231"/>
    </location>
</feature>
<dbReference type="Pfam" id="PF00999">
    <property type="entry name" value="Na_H_Exchanger"/>
    <property type="match status" value="1"/>
</dbReference>
<keyword evidence="3" id="KW-0633">Potassium transport</keyword>
<dbReference type="PANTHER" id="PTHR32468:SF35">
    <property type="entry name" value="CATION_H+ EXCHANGER DOMAIN-CONTAINING PROTEIN"/>
    <property type="match status" value="1"/>
</dbReference>
<keyword evidence="2" id="KW-0813">Transport</keyword>
<evidence type="ECO:0000256" key="2">
    <source>
        <dbReference type="ARBA" id="ARBA00022448"/>
    </source>
</evidence>
<name>A0A978VPZ9_ZIZJJ</name>
<evidence type="ECO:0000313" key="14">
    <source>
        <dbReference type="EMBL" id="KAH7537624.1"/>
    </source>
</evidence>
<evidence type="ECO:0000256" key="8">
    <source>
        <dbReference type="ARBA" id="ARBA00023136"/>
    </source>
</evidence>
<dbReference type="GO" id="GO:0012505">
    <property type="term" value="C:endomembrane system"/>
    <property type="evidence" value="ECO:0007669"/>
    <property type="project" value="TreeGrafter"/>
</dbReference>
<feature type="domain" description="Cation/H+ exchanger transmembrane" evidence="11">
    <location>
        <begin position="207"/>
        <end position="371"/>
    </location>
</feature>
<dbReference type="Pfam" id="PF23256">
    <property type="entry name" value="CHX17_2nd"/>
    <property type="match status" value="1"/>
</dbReference>
<keyword evidence="6 10" id="KW-1133">Transmembrane helix</keyword>
<feature type="domain" description="Cation/H(+) antiporter C-terminal" evidence="13">
    <location>
        <begin position="570"/>
        <end position="710"/>
    </location>
</feature>
<comment type="caution">
    <text evidence="14">The sequence shown here is derived from an EMBL/GenBank/DDBJ whole genome shotgun (WGS) entry which is preliminary data.</text>
</comment>
<keyword evidence="4 10" id="KW-0812">Transmembrane</keyword>
<feature type="transmembrane region" description="Helical" evidence="10">
    <location>
        <begin position="286"/>
        <end position="310"/>
    </location>
</feature>
<dbReference type="InterPro" id="IPR006153">
    <property type="entry name" value="Cation/H_exchanger_TM"/>
</dbReference>
<comment type="similarity">
    <text evidence="9">Belongs to the monovalent cation:proton antiporter 2 (CPA2) transporter (TC 2.A.37) family. CHX (TC 2.A.37.4) subfamily.</text>
</comment>
<dbReference type="GO" id="GO:1902600">
    <property type="term" value="P:proton transmembrane transport"/>
    <property type="evidence" value="ECO:0007669"/>
    <property type="project" value="InterPro"/>
</dbReference>
<keyword evidence="5" id="KW-0630">Potassium</keyword>
<proteinExistence type="inferred from homology"/>
<reference evidence="14" key="1">
    <citation type="journal article" date="2021" name="Front. Plant Sci.">
        <title>Chromosome-Scale Genome Assembly for Chinese Sour Jujube and Insights Into Its Genome Evolution and Domestication Signature.</title>
        <authorList>
            <person name="Shen L.-Y."/>
            <person name="Luo H."/>
            <person name="Wang X.-L."/>
            <person name="Wang X.-M."/>
            <person name="Qiu X.-J."/>
            <person name="Liu H."/>
            <person name="Zhou S.-S."/>
            <person name="Jia K.-H."/>
            <person name="Nie S."/>
            <person name="Bao Y.-T."/>
            <person name="Zhang R.-G."/>
            <person name="Yun Q.-Z."/>
            <person name="Chai Y.-H."/>
            <person name="Lu J.-Y."/>
            <person name="Li Y."/>
            <person name="Zhao S.-W."/>
            <person name="Mao J.-F."/>
            <person name="Jia S.-G."/>
            <person name="Mao Y.-M."/>
        </authorList>
    </citation>
    <scope>NUCLEOTIDE SEQUENCE</scope>
    <source>
        <strain evidence="14">AT0</strain>
        <tissue evidence="14">Leaf</tissue>
    </source>
</reference>
<dbReference type="InterPro" id="IPR050794">
    <property type="entry name" value="CPA2_transporter"/>
</dbReference>
<dbReference type="GO" id="GO:0006813">
    <property type="term" value="P:potassium ion transport"/>
    <property type="evidence" value="ECO:0007669"/>
    <property type="project" value="UniProtKB-KW"/>
</dbReference>
<evidence type="ECO:0000256" key="10">
    <source>
        <dbReference type="SAM" id="Phobius"/>
    </source>
</evidence>
<dbReference type="GO" id="GO:0015297">
    <property type="term" value="F:antiporter activity"/>
    <property type="evidence" value="ECO:0007669"/>
    <property type="project" value="InterPro"/>
</dbReference>
<feature type="domain" description="Cation/H(+) antiporter central" evidence="12">
    <location>
        <begin position="426"/>
        <end position="555"/>
    </location>
</feature>
<evidence type="ECO:0000256" key="5">
    <source>
        <dbReference type="ARBA" id="ARBA00022958"/>
    </source>
</evidence>
<dbReference type="AlphaFoldDB" id="A0A978VPZ9"/>
<evidence type="ECO:0008006" key="16">
    <source>
        <dbReference type="Google" id="ProtNLM"/>
    </source>
</evidence>
<dbReference type="Pfam" id="PF23259">
    <property type="entry name" value="CHX17_C"/>
    <property type="match status" value="1"/>
</dbReference>
<evidence type="ECO:0000313" key="15">
    <source>
        <dbReference type="Proteomes" id="UP000813462"/>
    </source>
</evidence>
<evidence type="ECO:0000256" key="6">
    <source>
        <dbReference type="ARBA" id="ARBA00022989"/>
    </source>
</evidence>
<comment type="subcellular location">
    <subcellularLocation>
        <location evidence="1">Membrane</location>
        <topology evidence="1">Multi-pass membrane protein</topology>
    </subcellularLocation>
</comment>
<protein>
    <recommendedName>
        <fullName evidence="16">Cation/H(+) antiporter 15-like</fullName>
    </recommendedName>
</protein>
<feature type="transmembrane region" description="Helical" evidence="10">
    <location>
        <begin position="181"/>
        <end position="204"/>
    </location>
</feature>
<evidence type="ECO:0000256" key="7">
    <source>
        <dbReference type="ARBA" id="ARBA00023065"/>
    </source>
</evidence>
<feature type="transmembrane region" description="Helical" evidence="10">
    <location>
        <begin position="354"/>
        <end position="375"/>
    </location>
</feature>
<dbReference type="Gene3D" id="1.20.1530.20">
    <property type="match status" value="1"/>
</dbReference>
<sequence length="751" mass="82772">MATNPTLVMVVRNTTLVCHNPHSMLPRGFWNFGNIFHSSTPLLLLQVSAISCVSKLLEVCLKPLGQSTIVAQIFVSTDPDRTFTGWSGIRAITSGTQKGHGCEILPFKRHGSVRNHRIVRNHVLLLRHSLLSLLVVKYLPLEATMADSLPLIAASQSLGGFPVIACLLSELKILNNEIGRLALSFAMFCDALGITYTATTMAFLGKPIKETHVVAMFILVLVAGFLGELIGQHSVFGPLILGLVVPPGPPFGAGLMSKLDSLASGLFYSTYLAISGLQTNIYKVHFWGLIAVGIITLFACLIKIGAVMVIGHYSNIPRHEAFVRGLIMNGRGIIELMVFNMWRQNKVLKDQGFSLLVISVIVVTGIITPLTNFFYNPSSQYFMVKRNTIQHSKLESELKILVCIQNQEAVPTIINLLEVSHASEKRPLAVIGLILVELAGRTAPILITHQLDVHVPHNTTETSMQILNALRQYQQRCGRSTVVQSFTCVSHFKWMQEDICRVAMEKRANIVILPFHKQWAIDGTVGSLDRAIINMNINVIKKAPCSVAILIDRGILTGTGTVLAIQYIYHVAVIFIGGEDDAESLAYGARMAKHEIVDLTVARFIHFGDTNSKERRRDSELIDEYRQANAGNERFVIVEEMVKDAEGLSTGIRAMADCLDLILVGRSHPESPLLEGMGRWSDCPELGVIGDMLALPEFGMAASVLVVQQQRIGGNNAVNREFNKDQLIHDAPFDDEGKTSWTITMDKNDKK</sequence>
<dbReference type="GO" id="GO:0006885">
    <property type="term" value="P:regulation of pH"/>
    <property type="evidence" value="ECO:0007669"/>
    <property type="project" value="TreeGrafter"/>
</dbReference>